<dbReference type="AlphaFoldDB" id="A0A917CR30"/>
<dbReference type="PROSITE" id="PS51819">
    <property type="entry name" value="VOC"/>
    <property type="match status" value="1"/>
</dbReference>
<dbReference type="PROSITE" id="PS00934">
    <property type="entry name" value="GLYOXALASE_I_1"/>
    <property type="match status" value="1"/>
</dbReference>
<dbReference type="RefSeq" id="WP_189029055.1">
    <property type="nucleotide sequence ID" value="NZ_BMKR01000023.1"/>
</dbReference>
<evidence type="ECO:0000313" key="4">
    <source>
        <dbReference type="Proteomes" id="UP000637643"/>
    </source>
</evidence>
<evidence type="ECO:0000256" key="1">
    <source>
        <dbReference type="ARBA" id="ARBA00022723"/>
    </source>
</evidence>
<dbReference type="InterPro" id="IPR029068">
    <property type="entry name" value="Glyas_Bleomycin-R_OHBP_Dase"/>
</dbReference>
<reference evidence="3" key="2">
    <citation type="submission" date="2020-09" db="EMBL/GenBank/DDBJ databases">
        <authorList>
            <person name="Sun Q."/>
            <person name="Zhou Y."/>
        </authorList>
    </citation>
    <scope>NUCLEOTIDE SEQUENCE</scope>
    <source>
        <strain evidence="3">CGMCC 1.16134</strain>
    </source>
</reference>
<dbReference type="Gene3D" id="3.10.180.10">
    <property type="entry name" value="2,3-Dihydroxybiphenyl 1,2-Dioxygenase, domain 1"/>
    <property type="match status" value="1"/>
</dbReference>
<keyword evidence="4" id="KW-1185">Reference proteome</keyword>
<dbReference type="InterPro" id="IPR037523">
    <property type="entry name" value="VOC_core"/>
</dbReference>
<dbReference type="InterPro" id="IPR004360">
    <property type="entry name" value="Glyas_Fos-R_dOase_dom"/>
</dbReference>
<dbReference type="InterPro" id="IPR051785">
    <property type="entry name" value="MMCE/EMCE_epimerase"/>
</dbReference>
<dbReference type="Proteomes" id="UP000637643">
    <property type="component" value="Unassembled WGS sequence"/>
</dbReference>
<dbReference type="Pfam" id="PF00903">
    <property type="entry name" value="Glyoxalase"/>
    <property type="match status" value="1"/>
</dbReference>
<dbReference type="InterPro" id="IPR018146">
    <property type="entry name" value="Glyoxalase_1_CS"/>
</dbReference>
<dbReference type="GO" id="GO:0046491">
    <property type="term" value="P:L-methylmalonyl-CoA metabolic process"/>
    <property type="evidence" value="ECO:0007669"/>
    <property type="project" value="TreeGrafter"/>
</dbReference>
<sequence>METNRIQKVGQIGVPVKDLERAVDFYKNKLGLPLLFQMDRMAFFELDGQRLLLSLPEQAEFTNAGSVLYFQVGDIQEVYADLVNKGVNFTDEPHSIAKMGQTETWMTFFRDSEGNVLALMSEVGVEP</sequence>
<dbReference type="GO" id="GO:0004493">
    <property type="term" value="F:methylmalonyl-CoA epimerase activity"/>
    <property type="evidence" value="ECO:0007669"/>
    <property type="project" value="TreeGrafter"/>
</dbReference>
<dbReference type="SUPFAM" id="SSF54593">
    <property type="entry name" value="Glyoxalase/Bleomycin resistance protein/Dihydroxybiphenyl dioxygenase"/>
    <property type="match status" value="1"/>
</dbReference>
<reference evidence="3" key="1">
    <citation type="journal article" date="2014" name="Int. J. Syst. Evol. Microbiol.">
        <title>Complete genome sequence of Corynebacterium casei LMG S-19264T (=DSM 44701T), isolated from a smear-ripened cheese.</title>
        <authorList>
            <consortium name="US DOE Joint Genome Institute (JGI-PGF)"/>
            <person name="Walter F."/>
            <person name="Albersmeier A."/>
            <person name="Kalinowski J."/>
            <person name="Ruckert C."/>
        </authorList>
    </citation>
    <scope>NUCLEOTIDE SEQUENCE</scope>
    <source>
        <strain evidence="3">CGMCC 1.16134</strain>
    </source>
</reference>
<accession>A0A917CR30</accession>
<comment type="caution">
    <text evidence="3">The sequence shown here is derived from an EMBL/GenBank/DDBJ whole genome shotgun (WGS) entry which is preliminary data.</text>
</comment>
<dbReference type="GO" id="GO:0004462">
    <property type="term" value="F:lactoylglutathione lyase activity"/>
    <property type="evidence" value="ECO:0007669"/>
    <property type="project" value="InterPro"/>
</dbReference>
<dbReference type="GO" id="GO:0046872">
    <property type="term" value="F:metal ion binding"/>
    <property type="evidence" value="ECO:0007669"/>
    <property type="project" value="UniProtKB-KW"/>
</dbReference>
<evidence type="ECO:0000259" key="2">
    <source>
        <dbReference type="PROSITE" id="PS51819"/>
    </source>
</evidence>
<feature type="domain" description="VOC" evidence="2">
    <location>
        <begin position="8"/>
        <end position="122"/>
    </location>
</feature>
<dbReference type="PANTHER" id="PTHR43048:SF3">
    <property type="entry name" value="METHYLMALONYL-COA EPIMERASE, MITOCHONDRIAL"/>
    <property type="match status" value="1"/>
</dbReference>
<gene>
    <name evidence="3" type="ORF">GCM10010912_45850</name>
</gene>
<dbReference type="EMBL" id="BMKR01000023">
    <property type="protein sequence ID" value="GGF95731.1"/>
    <property type="molecule type" value="Genomic_DNA"/>
</dbReference>
<name>A0A917CR30_9BACL</name>
<protein>
    <recommendedName>
        <fullName evidence="2">VOC domain-containing protein</fullName>
    </recommendedName>
</protein>
<proteinExistence type="predicted"/>
<organism evidence="3 4">
    <name type="scientific">Paenibacillus albidus</name>
    <dbReference type="NCBI Taxonomy" id="2041023"/>
    <lineage>
        <taxon>Bacteria</taxon>
        <taxon>Bacillati</taxon>
        <taxon>Bacillota</taxon>
        <taxon>Bacilli</taxon>
        <taxon>Bacillales</taxon>
        <taxon>Paenibacillaceae</taxon>
        <taxon>Paenibacillus</taxon>
    </lineage>
</organism>
<evidence type="ECO:0000313" key="3">
    <source>
        <dbReference type="EMBL" id="GGF95731.1"/>
    </source>
</evidence>
<dbReference type="PANTHER" id="PTHR43048">
    <property type="entry name" value="METHYLMALONYL-COA EPIMERASE"/>
    <property type="match status" value="1"/>
</dbReference>
<keyword evidence="1" id="KW-0479">Metal-binding</keyword>